<dbReference type="Pfam" id="PF00172">
    <property type="entry name" value="Zn_clus"/>
    <property type="match status" value="1"/>
</dbReference>
<dbReference type="InterPro" id="IPR001138">
    <property type="entry name" value="Zn2Cys6_DnaBD"/>
</dbReference>
<dbReference type="SMART" id="SM00906">
    <property type="entry name" value="Fungal_trans"/>
    <property type="match status" value="1"/>
</dbReference>
<dbReference type="GO" id="GO:0000981">
    <property type="term" value="F:DNA-binding transcription factor activity, RNA polymerase II-specific"/>
    <property type="evidence" value="ECO:0007669"/>
    <property type="project" value="InterPro"/>
</dbReference>
<dbReference type="PROSITE" id="PS50048">
    <property type="entry name" value="ZN2_CY6_FUNGAL_2"/>
    <property type="match status" value="1"/>
</dbReference>
<dbReference type="AlphaFoldDB" id="A0A0B7JTL9"/>
<dbReference type="Gene3D" id="4.10.240.10">
    <property type="entry name" value="Zn(2)-C6 fungal-type DNA-binding domain"/>
    <property type="match status" value="1"/>
</dbReference>
<organism evidence="7">
    <name type="scientific">Bionectria ochroleuca</name>
    <name type="common">Gliocladium roseum</name>
    <dbReference type="NCBI Taxonomy" id="29856"/>
    <lineage>
        <taxon>Eukaryota</taxon>
        <taxon>Fungi</taxon>
        <taxon>Dikarya</taxon>
        <taxon>Ascomycota</taxon>
        <taxon>Pezizomycotina</taxon>
        <taxon>Sordariomycetes</taxon>
        <taxon>Hypocreomycetidae</taxon>
        <taxon>Hypocreales</taxon>
        <taxon>Bionectriaceae</taxon>
        <taxon>Clonostachys</taxon>
    </lineage>
</organism>
<dbReference type="InterPro" id="IPR036864">
    <property type="entry name" value="Zn2-C6_fun-type_DNA-bd_sf"/>
</dbReference>
<dbReference type="SMART" id="SM00066">
    <property type="entry name" value="GAL4"/>
    <property type="match status" value="1"/>
</dbReference>
<evidence type="ECO:0000256" key="3">
    <source>
        <dbReference type="ARBA" id="ARBA00023163"/>
    </source>
</evidence>
<keyword evidence="3" id="KW-0804">Transcription</keyword>
<feature type="domain" description="Zn(2)-C6 fungal-type" evidence="6">
    <location>
        <begin position="30"/>
        <end position="61"/>
    </location>
</feature>
<dbReference type="GO" id="GO:0008270">
    <property type="term" value="F:zinc ion binding"/>
    <property type="evidence" value="ECO:0007669"/>
    <property type="project" value="InterPro"/>
</dbReference>
<dbReference type="InterPro" id="IPR007219">
    <property type="entry name" value="XnlR_reg_dom"/>
</dbReference>
<evidence type="ECO:0000256" key="4">
    <source>
        <dbReference type="ARBA" id="ARBA00023242"/>
    </source>
</evidence>
<evidence type="ECO:0000256" key="5">
    <source>
        <dbReference type="SAM" id="MobiDB-lite"/>
    </source>
</evidence>
<proteinExistence type="predicted"/>
<dbReference type="GO" id="GO:0006351">
    <property type="term" value="P:DNA-templated transcription"/>
    <property type="evidence" value="ECO:0007669"/>
    <property type="project" value="InterPro"/>
</dbReference>
<evidence type="ECO:0000259" key="6">
    <source>
        <dbReference type="PROSITE" id="PS50048"/>
    </source>
</evidence>
<evidence type="ECO:0000256" key="1">
    <source>
        <dbReference type="ARBA" id="ARBA00022723"/>
    </source>
</evidence>
<name>A0A0B7JTL9_BIOOC</name>
<keyword evidence="1" id="KW-0479">Metal-binding</keyword>
<evidence type="ECO:0000256" key="2">
    <source>
        <dbReference type="ARBA" id="ARBA00023015"/>
    </source>
</evidence>
<dbReference type="EMBL" id="CDPU01000010">
    <property type="protein sequence ID" value="CEO48289.1"/>
    <property type="molecule type" value="Genomic_DNA"/>
</dbReference>
<dbReference type="PANTHER" id="PTHR47840">
    <property type="entry name" value="ZN(II)2CYS6 TRANSCRIPTION FACTOR (EUROFUNG)-RELATED"/>
    <property type="match status" value="1"/>
</dbReference>
<protein>
    <recommendedName>
        <fullName evidence="6">Zn(2)-C6 fungal-type domain-containing protein</fullName>
    </recommendedName>
</protein>
<accession>A0A0B7JTL9</accession>
<keyword evidence="4" id="KW-0539">Nucleus</keyword>
<feature type="region of interest" description="Disordered" evidence="5">
    <location>
        <begin position="1"/>
        <end position="22"/>
    </location>
</feature>
<dbReference type="GO" id="GO:0003677">
    <property type="term" value="F:DNA binding"/>
    <property type="evidence" value="ECO:0007669"/>
    <property type="project" value="InterPro"/>
</dbReference>
<sequence length="717" mass="80038">MLYPNPAEAQKSRASESSARRHNIRKGTRSCWDCKRRKVRCVFASPHDTVCNNCRRRGAVCAGQELPEELAPPRDQQIGDRIARVEDLVQDLAKQVNVLTGTIISAQGQPVRSLHEAPIPSYGGDEAQGIDRGFQEPPVSGVVALNTRRQKPPLLGENGKITRALLAAFPSHQDTDNICQFMCCHKFYFHLADSASFGSLEREGLTPLKMPPSSAELMDPASHPVLLAKKMLLFCSFLQSGIDNIHGLAEEPGAIINRLVEAVSTLVTTNEELHGTMECLECIIYESVFHKTNGNLKKAWQVVRRALLVAQMMGIHRSLPPPVKNIDPSCKTEPHFVWFRILYLDRYLCLLLGLPQGTPHTEMPPDSVLASDGPLDKLGRLQAVIASRIIDRNEKGLQAKDLNLTQEIDAELIRVGSTMPEEFWISPRFVGVEVGSEDEFWAMARVSAQMFYFNLVTQLHLPYLLFFDPDPKHDYSRIACMSASRELLTRFLASHHFRSAGACHRALGFIALLASMALLLGHFDSRLHPKITSVFAHQRRSDRAMIECMLQAAEDVRGSEGKLLDEKNEQALRRLLLVEEDFSKGRNYTVRIRSGPAVEEEETDGGAERKDSKIIGIPIPHFSHITIERRQAASKDQHEHQFDSDSGSIPLMPEFDTDMDQFLAFDSPDFPALAATQTQFFGTAAFVPQLSGVNVGDTSLREEDLPHQLLGIDNWTS</sequence>
<dbReference type="PROSITE" id="PS00463">
    <property type="entry name" value="ZN2_CY6_FUNGAL_1"/>
    <property type="match status" value="1"/>
</dbReference>
<reference evidence="7" key="1">
    <citation type="submission" date="2015-01" db="EMBL/GenBank/DDBJ databases">
        <authorList>
            <person name="Durling Mikael"/>
        </authorList>
    </citation>
    <scope>NUCLEOTIDE SEQUENCE</scope>
</reference>
<evidence type="ECO:0000313" key="7">
    <source>
        <dbReference type="EMBL" id="CEO48289.1"/>
    </source>
</evidence>
<dbReference type="SUPFAM" id="SSF57701">
    <property type="entry name" value="Zn2/Cys6 DNA-binding domain"/>
    <property type="match status" value="1"/>
</dbReference>
<dbReference type="CDD" id="cd00067">
    <property type="entry name" value="GAL4"/>
    <property type="match status" value="1"/>
</dbReference>
<dbReference type="PANTHER" id="PTHR47840:SF1">
    <property type="entry name" value="ZN(II)2CYS6 TRANSCRIPTION FACTOR (EUROFUNG)"/>
    <property type="match status" value="1"/>
</dbReference>
<dbReference type="CDD" id="cd12148">
    <property type="entry name" value="fungal_TF_MHR"/>
    <property type="match status" value="1"/>
</dbReference>
<gene>
    <name evidence="7" type="ORF">BN869_000004346_1</name>
</gene>
<keyword evidence="2" id="KW-0805">Transcription regulation</keyword>